<gene>
    <name evidence="1" type="ORF">V6N12_023730</name>
</gene>
<keyword evidence="2" id="KW-1185">Reference proteome</keyword>
<dbReference type="Proteomes" id="UP001472677">
    <property type="component" value="Unassembled WGS sequence"/>
</dbReference>
<accession>A0ABR2FYI7</accession>
<reference evidence="1 2" key="1">
    <citation type="journal article" date="2024" name="G3 (Bethesda)">
        <title>Genome assembly of Hibiscus sabdariffa L. provides insights into metabolisms of medicinal natural products.</title>
        <authorList>
            <person name="Kim T."/>
        </authorList>
    </citation>
    <scope>NUCLEOTIDE SEQUENCE [LARGE SCALE GENOMIC DNA]</scope>
    <source>
        <strain evidence="1">TK-2024</strain>
        <tissue evidence="1">Old leaves</tissue>
    </source>
</reference>
<evidence type="ECO:0000313" key="1">
    <source>
        <dbReference type="EMBL" id="KAK8589330.1"/>
    </source>
</evidence>
<organism evidence="1 2">
    <name type="scientific">Hibiscus sabdariffa</name>
    <name type="common">roselle</name>
    <dbReference type="NCBI Taxonomy" id="183260"/>
    <lineage>
        <taxon>Eukaryota</taxon>
        <taxon>Viridiplantae</taxon>
        <taxon>Streptophyta</taxon>
        <taxon>Embryophyta</taxon>
        <taxon>Tracheophyta</taxon>
        <taxon>Spermatophyta</taxon>
        <taxon>Magnoliopsida</taxon>
        <taxon>eudicotyledons</taxon>
        <taxon>Gunneridae</taxon>
        <taxon>Pentapetalae</taxon>
        <taxon>rosids</taxon>
        <taxon>malvids</taxon>
        <taxon>Malvales</taxon>
        <taxon>Malvaceae</taxon>
        <taxon>Malvoideae</taxon>
        <taxon>Hibiscus</taxon>
    </lineage>
</organism>
<comment type="caution">
    <text evidence="1">The sequence shown here is derived from an EMBL/GenBank/DDBJ whole genome shotgun (WGS) entry which is preliminary data.</text>
</comment>
<evidence type="ECO:0000313" key="2">
    <source>
        <dbReference type="Proteomes" id="UP001472677"/>
    </source>
</evidence>
<protein>
    <submittedName>
        <fullName evidence="1">Uncharacterized protein</fullName>
    </submittedName>
</protein>
<name>A0ABR2FYI7_9ROSI</name>
<sequence>MVRLGTCCLGICYGYYGIDVGVFDSGNVSRESILVQGKRLLQECLSSRTNPSLESLQVVRPSRDQVRWKVPSPGWHKLNSNGAVKGVLGLASCGGVVRSDSGDWTIGYMKGRVSMRVCVWLGQWVSGNWWWRLIVWMRYRLFRKV</sequence>
<proteinExistence type="predicted"/>
<dbReference type="EMBL" id="JBBPBM010000004">
    <property type="protein sequence ID" value="KAK8589330.1"/>
    <property type="molecule type" value="Genomic_DNA"/>
</dbReference>